<organism evidence="1 2">
    <name type="scientific">Occallatibacter riparius</name>
    <dbReference type="NCBI Taxonomy" id="1002689"/>
    <lineage>
        <taxon>Bacteria</taxon>
        <taxon>Pseudomonadati</taxon>
        <taxon>Acidobacteriota</taxon>
        <taxon>Terriglobia</taxon>
        <taxon>Terriglobales</taxon>
        <taxon>Acidobacteriaceae</taxon>
        <taxon>Occallatibacter</taxon>
    </lineage>
</organism>
<proteinExistence type="predicted"/>
<dbReference type="EMBL" id="CP093313">
    <property type="protein sequence ID" value="UWZ83552.1"/>
    <property type="molecule type" value="Genomic_DNA"/>
</dbReference>
<dbReference type="SUPFAM" id="SSF51735">
    <property type="entry name" value="NAD(P)-binding Rossmann-fold domains"/>
    <property type="match status" value="1"/>
</dbReference>
<dbReference type="InterPro" id="IPR036291">
    <property type="entry name" value="NAD(P)-bd_dom_sf"/>
</dbReference>
<dbReference type="Gene3D" id="3.40.50.720">
    <property type="entry name" value="NAD(P)-binding Rossmann-like Domain"/>
    <property type="match status" value="1"/>
</dbReference>
<evidence type="ECO:0000313" key="1">
    <source>
        <dbReference type="EMBL" id="UWZ83552.1"/>
    </source>
</evidence>
<dbReference type="PANTHER" id="PTHR14097">
    <property type="entry name" value="OXIDOREDUCTASE HTATIP2"/>
    <property type="match status" value="1"/>
</dbReference>
<keyword evidence="2" id="KW-1185">Reference proteome</keyword>
<sequence length="233" mass="24461">MSFAVILLGGTGQVGGAAVTELLAIPECREVVMVTRKPIAARARVNNVVLDTGAPDFAARIAALARDVLSQGPASAVSCVGVGSGSMRWSEEELRRLEVGVVGAFARGCRDGGTAQFCLLSAAGSSARSRFRYVRVMGMKEDTVRAVGFKRLAIFRPGIIVGNAHTPAWVGWLGKLVPGRYGNIDQQILGRSIAAEIALCSEDAGEVVRENAAMKKLATRLAAHSMPGTSPIQ</sequence>
<evidence type="ECO:0000313" key="2">
    <source>
        <dbReference type="Proteomes" id="UP001059380"/>
    </source>
</evidence>
<dbReference type="Proteomes" id="UP001059380">
    <property type="component" value="Chromosome"/>
</dbReference>
<dbReference type="AlphaFoldDB" id="A0A9J7BLB2"/>
<dbReference type="PANTHER" id="PTHR14097:SF7">
    <property type="entry name" value="OXIDOREDUCTASE HTATIP2"/>
    <property type="match status" value="1"/>
</dbReference>
<gene>
    <name evidence="1" type="ORF">MOP44_23665</name>
</gene>
<protein>
    <recommendedName>
        <fullName evidence="3">NAD(P)-binding domain-containing protein</fullName>
    </recommendedName>
</protein>
<name>A0A9J7BLB2_9BACT</name>
<accession>A0A9J7BLB2</accession>
<dbReference type="KEGG" id="orp:MOP44_23665"/>
<dbReference type="RefSeq" id="WP_260792887.1">
    <property type="nucleotide sequence ID" value="NZ_CP093313.1"/>
</dbReference>
<reference evidence="1" key="1">
    <citation type="submission" date="2021-04" db="EMBL/GenBank/DDBJ databases">
        <title>Phylogenetic analysis of Acidobacteriaceae.</title>
        <authorList>
            <person name="Qiu L."/>
            <person name="Zhang Q."/>
        </authorList>
    </citation>
    <scope>NUCLEOTIDE SEQUENCE</scope>
    <source>
        <strain evidence="1">DSM 25168</strain>
    </source>
</reference>
<evidence type="ECO:0008006" key="3">
    <source>
        <dbReference type="Google" id="ProtNLM"/>
    </source>
</evidence>